<name>A0A803MTC7_CHEQI</name>
<dbReference type="AlphaFoldDB" id="A0A803MTC7"/>
<sequence>MKHGMSILMWNARGIARRGFKRNIRQLLLDHNLEIVVLNETNVQKSGVEEIIDNLSFNSFEVFDPVGLSGGILVLWKSGVTMSWWSQKNHGNPRSCLDVAGLGSEYVQNAKVIGIPISRHTGRMEGKGIIGHKQRDLSYQEWHWAHTYILFNEDEVAPYAKNNISFLKQKNQDPISGHPFILHVYNGCTFYTEEQDKISTMQNSGVVVEAEAMHFASAKDNSPSYGKMWYYGIIEQIIEMHYNGFTIPIFRCKWVNNNSGVEYEDIGFTLVNFDKLGFEEDPLS</sequence>
<evidence type="ECO:0000313" key="2">
    <source>
        <dbReference type="Proteomes" id="UP000596660"/>
    </source>
</evidence>
<keyword evidence="2" id="KW-1185">Reference proteome</keyword>
<organism evidence="1 2">
    <name type="scientific">Chenopodium quinoa</name>
    <name type="common">Quinoa</name>
    <dbReference type="NCBI Taxonomy" id="63459"/>
    <lineage>
        <taxon>Eukaryota</taxon>
        <taxon>Viridiplantae</taxon>
        <taxon>Streptophyta</taxon>
        <taxon>Embryophyta</taxon>
        <taxon>Tracheophyta</taxon>
        <taxon>Spermatophyta</taxon>
        <taxon>Magnoliopsida</taxon>
        <taxon>eudicotyledons</taxon>
        <taxon>Gunneridae</taxon>
        <taxon>Pentapetalae</taxon>
        <taxon>Caryophyllales</taxon>
        <taxon>Chenopodiaceae</taxon>
        <taxon>Chenopodioideae</taxon>
        <taxon>Atripliceae</taxon>
        <taxon>Chenopodium</taxon>
    </lineage>
</organism>
<dbReference type="PANTHER" id="PTHR48258:SF9">
    <property type="entry name" value="OS01G0348150 PROTEIN"/>
    <property type="match status" value="1"/>
</dbReference>
<dbReference type="Gramene" id="AUR62034918-RA">
    <property type="protein sequence ID" value="AUR62034918-RA:cds"/>
    <property type="gene ID" value="AUR62034918"/>
</dbReference>
<dbReference type="Proteomes" id="UP000596660">
    <property type="component" value="Unplaced"/>
</dbReference>
<dbReference type="InterPro" id="IPR036691">
    <property type="entry name" value="Endo/exonu/phosph_ase_sf"/>
</dbReference>
<evidence type="ECO:0000313" key="1">
    <source>
        <dbReference type="EnsemblPlants" id="AUR62034918-RA:cds"/>
    </source>
</evidence>
<dbReference type="PANTHER" id="PTHR48258">
    <property type="entry name" value="DUF4218 DOMAIN-CONTAINING PROTEIN-RELATED"/>
    <property type="match status" value="1"/>
</dbReference>
<dbReference type="Gene3D" id="3.60.10.10">
    <property type="entry name" value="Endonuclease/exonuclease/phosphatase"/>
    <property type="match status" value="1"/>
</dbReference>
<reference evidence="1" key="1">
    <citation type="journal article" date="2017" name="Nature">
        <title>The genome of Chenopodium quinoa.</title>
        <authorList>
            <person name="Jarvis D.E."/>
            <person name="Ho Y.S."/>
            <person name="Lightfoot D.J."/>
            <person name="Schmoeckel S.M."/>
            <person name="Li B."/>
            <person name="Borm T.J.A."/>
            <person name="Ohyanagi H."/>
            <person name="Mineta K."/>
            <person name="Michell C.T."/>
            <person name="Saber N."/>
            <person name="Kharbatia N.M."/>
            <person name="Rupper R.R."/>
            <person name="Sharp A.R."/>
            <person name="Dally N."/>
            <person name="Boughton B.A."/>
            <person name="Woo Y.H."/>
            <person name="Gao G."/>
            <person name="Schijlen E.G.W.M."/>
            <person name="Guo X."/>
            <person name="Momin A.A."/>
            <person name="Negrao S."/>
            <person name="Al-Babili S."/>
            <person name="Gehring C."/>
            <person name="Roessner U."/>
            <person name="Jung C."/>
            <person name="Murphy K."/>
            <person name="Arold S.T."/>
            <person name="Gojobori T."/>
            <person name="van der Linden C.G."/>
            <person name="van Loo E.N."/>
            <person name="Jellen E.N."/>
            <person name="Maughan P.J."/>
            <person name="Tester M."/>
        </authorList>
    </citation>
    <scope>NUCLEOTIDE SEQUENCE [LARGE SCALE GENOMIC DNA]</scope>
    <source>
        <strain evidence="1">cv. PI 614886</strain>
    </source>
</reference>
<proteinExistence type="predicted"/>
<dbReference type="EnsemblPlants" id="AUR62034918-RA">
    <property type="protein sequence ID" value="AUR62034918-RA:cds"/>
    <property type="gene ID" value="AUR62034918"/>
</dbReference>
<accession>A0A803MTC7</accession>
<reference evidence="1" key="2">
    <citation type="submission" date="2021-03" db="UniProtKB">
        <authorList>
            <consortium name="EnsemblPlants"/>
        </authorList>
    </citation>
    <scope>IDENTIFICATION</scope>
</reference>
<protein>
    <submittedName>
        <fullName evidence="1">Uncharacterized protein</fullName>
    </submittedName>
</protein>
<dbReference type="SUPFAM" id="SSF56219">
    <property type="entry name" value="DNase I-like"/>
    <property type="match status" value="1"/>
</dbReference>